<dbReference type="RefSeq" id="WP_354269910.1">
    <property type="nucleotide sequence ID" value="NZ_JBEPTQ010000001.1"/>
</dbReference>
<dbReference type="EMBL" id="JBEPTQ010000001">
    <property type="protein sequence ID" value="MET4716181.1"/>
    <property type="molecule type" value="Genomic_DNA"/>
</dbReference>
<keyword evidence="2" id="KW-1185">Reference proteome</keyword>
<comment type="caution">
    <text evidence="1">The sequence shown here is derived from an EMBL/GenBank/DDBJ whole genome shotgun (WGS) entry which is preliminary data.</text>
</comment>
<reference evidence="1 2" key="1">
    <citation type="submission" date="2024-06" db="EMBL/GenBank/DDBJ databases">
        <title>Genomic Encyclopedia of Type Strains, Phase V (KMG-V): Genome sequencing to study the core and pangenomes of soil and plant-associated prokaryotes.</title>
        <authorList>
            <person name="Whitman W."/>
        </authorList>
    </citation>
    <scope>NUCLEOTIDE SEQUENCE [LARGE SCALE GENOMIC DNA]</scope>
    <source>
        <strain evidence="1 2">USDA 160</strain>
    </source>
</reference>
<gene>
    <name evidence="1" type="ORF">ABIF63_000284</name>
</gene>
<accession>A0ABV2RGW8</accession>
<protein>
    <submittedName>
        <fullName evidence="1">Uncharacterized protein</fullName>
    </submittedName>
</protein>
<evidence type="ECO:0000313" key="2">
    <source>
        <dbReference type="Proteomes" id="UP001549291"/>
    </source>
</evidence>
<proteinExistence type="predicted"/>
<organism evidence="1 2">
    <name type="scientific">Bradyrhizobium japonicum</name>
    <dbReference type="NCBI Taxonomy" id="375"/>
    <lineage>
        <taxon>Bacteria</taxon>
        <taxon>Pseudomonadati</taxon>
        <taxon>Pseudomonadota</taxon>
        <taxon>Alphaproteobacteria</taxon>
        <taxon>Hyphomicrobiales</taxon>
        <taxon>Nitrobacteraceae</taxon>
        <taxon>Bradyrhizobium</taxon>
    </lineage>
</organism>
<dbReference type="Proteomes" id="UP001549291">
    <property type="component" value="Unassembled WGS sequence"/>
</dbReference>
<sequence length="111" mass="11990">MDDPGTDFLEGCWSCIAARSLAFIGDVNAGCAPAFLLNGKERAMKRRRFKQQVPLQDRLASFAKTAREVAALLPPGAEKDELLRKASGADTADWLNESLGSTAQRPLKATP</sequence>
<evidence type="ECO:0000313" key="1">
    <source>
        <dbReference type="EMBL" id="MET4716181.1"/>
    </source>
</evidence>
<name>A0ABV2RGW8_BRAJP</name>